<sequence>MNFLETTTLDEKQKKQIYQLWNDEYPACLNYDSVEQFESYLSKLHNQLYILLVNENNEVRGWYAEFDRDNNRWFAMILHHELQGKGFGSRILKKSKTNNAELNGWVIDSNGYKKTNGDIYQSPLLFYIKNGFTPLIETRLETHQLSAVKIKWTPNSPAIRLT</sequence>
<dbReference type="OrthoDB" id="1073140at2"/>
<evidence type="ECO:0000259" key="1">
    <source>
        <dbReference type="PROSITE" id="PS51186"/>
    </source>
</evidence>
<protein>
    <recommendedName>
        <fullName evidence="1">N-acetyltransferase domain-containing protein</fullName>
    </recommendedName>
</protein>
<dbReference type="PROSITE" id="PS51186">
    <property type="entry name" value="GNAT"/>
    <property type="match status" value="1"/>
</dbReference>
<proteinExistence type="predicted"/>
<feature type="domain" description="N-acetyltransferase" evidence="1">
    <location>
        <begin position="4"/>
        <end position="155"/>
    </location>
</feature>
<accession>L8JTG7</accession>
<evidence type="ECO:0000313" key="2">
    <source>
        <dbReference type="EMBL" id="ELR70789.1"/>
    </source>
</evidence>
<dbReference type="EMBL" id="AMZN01000049">
    <property type="protein sequence ID" value="ELR70789.1"/>
    <property type="molecule type" value="Genomic_DNA"/>
</dbReference>
<dbReference type="InterPro" id="IPR016181">
    <property type="entry name" value="Acyl_CoA_acyltransferase"/>
</dbReference>
<dbReference type="InterPro" id="IPR000182">
    <property type="entry name" value="GNAT_dom"/>
</dbReference>
<dbReference type="Gene3D" id="3.40.630.30">
    <property type="match status" value="1"/>
</dbReference>
<dbReference type="RefSeq" id="WP_009580763.1">
    <property type="nucleotide sequence ID" value="NZ_AMZN01000049.1"/>
</dbReference>
<dbReference type="AlphaFoldDB" id="L8JTG7"/>
<name>L8JTG7_9BACT</name>
<dbReference type="SUPFAM" id="SSF55729">
    <property type="entry name" value="Acyl-CoA N-acyltransferases (Nat)"/>
    <property type="match status" value="1"/>
</dbReference>
<dbReference type="eggNOG" id="COG0456">
    <property type="taxonomic scope" value="Bacteria"/>
</dbReference>
<dbReference type="Pfam" id="PF00583">
    <property type="entry name" value="Acetyltransf_1"/>
    <property type="match status" value="1"/>
</dbReference>
<comment type="caution">
    <text evidence="2">The sequence shown here is derived from an EMBL/GenBank/DDBJ whole genome shotgun (WGS) entry which is preliminary data.</text>
</comment>
<keyword evidence="3" id="KW-1185">Reference proteome</keyword>
<dbReference type="Proteomes" id="UP000011135">
    <property type="component" value="Unassembled WGS sequence"/>
</dbReference>
<organism evidence="2 3">
    <name type="scientific">Fulvivirga imtechensis AK7</name>
    <dbReference type="NCBI Taxonomy" id="1237149"/>
    <lineage>
        <taxon>Bacteria</taxon>
        <taxon>Pseudomonadati</taxon>
        <taxon>Bacteroidota</taxon>
        <taxon>Cytophagia</taxon>
        <taxon>Cytophagales</taxon>
        <taxon>Fulvivirgaceae</taxon>
        <taxon>Fulvivirga</taxon>
    </lineage>
</organism>
<dbReference type="STRING" id="1237149.C900_03397"/>
<dbReference type="GO" id="GO:0016747">
    <property type="term" value="F:acyltransferase activity, transferring groups other than amino-acyl groups"/>
    <property type="evidence" value="ECO:0007669"/>
    <property type="project" value="InterPro"/>
</dbReference>
<gene>
    <name evidence="2" type="ORF">C900_03397</name>
</gene>
<evidence type="ECO:0000313" key="3">
    <source>
        <dbReference type="Proteomes" id="UP000011135"/>
    </source>
</evidence>
<reference evidence="2 3" key="1">
    <citation type="submission" date="2012-12" db="EMBL/GenBank/DDBJ databases">
        <title>Genome assembly of Fulvivirga imtechensis AK7.</title>
        <authorList>
            <person name="Nupur N."/>
            <person name="Khatri I."/>
            <person name="Kumar R."/>
            <person name="Subramanian S."/>
            <person name="Pinnaka A."/>
        </authorList>
    </citation>
    <scope>NUCLEOTIDE SEQUENCE [LARGE SCALE GENOMIC DNA]</scope>
    <source>
        <strain evidence="2 3">AK7</strain>
    </source>
</reference>
<dbReference type="PATRIC" id="fig|1237149.3.peg.3158"/>